<dbReference type="OrthoDB" id="2504001at2759"/>
<evidence type="ECO:0000313" key="3">
    <source>
        <dbReference type="Proteomes" id="UP000813824"/>
    </source>
</evidence>
<organism evidence="2 3">
    <name type="scientific">Cristinia sonorae</name>
    <dbReference type="NCBI Taxonomy" id="1940300"/>
    <lineage>
        <taxon>Eukaryota</taxon>
        <taxon>Fungi</taxon>
        <taxon>Dikarya</taxon>
        <taxon>Basidiomycota</taxon>
        <taxon>Agaricomycotina</taxon>
        <taxon>Agaricomycetes</taxon>
        <taxon>Agaricomycetidae</taxon>
        <taxon>Agaricales</taxon>
        <taxon>Pleurotineae</taxon>
        <taxon>Stephanosporaceae</taxon>
        <taxon>Cristinia</taxon>
    </lineage>
</organism>
<proteinExistence type="predicted"/>
<dbReference type="AlphaFoldDB" id="A0A8K0XK97"/>
<evidence type="ECO:0000256" key="1">
    <source>
        <dbReference type="SAM" id="Phobius"/>
    </source>
</evidence>
<reference evidence="2" key="1">
    <citation type="journal article" date="2021" name="New Phytol.">
        <title>Evolutionary innovations through gain and loss of genes in the ectomycorrhizal Boletales.</title>
        <authorList>
            <person name="Wu G."/>
            <person name="Miyauchi S."/>
            <person name="Morin E."/>
            <person name="Kuo A."/>
            <person name="Drula E."/>
            <person name="Varga T."/>
            <person name="Kohler A."/>
            <person name="Feng B."/>
            <person name="Cao Y."/>
            <person name="Lipzen A."/>
            <person name="Daum C."/>
            <person name="Hundley H."/>
            <person name="Pangilinan J."/>
            <person name="Johnson J."/>
            <person name="Barry K."/>
            <person name="LaButti K."/>
            <person name="Ng V."/>
            <person name="Ahrendt S."/>
            <person name="Min B."/>
            <person name="Choi I.G."/>
            <person name="Park H."/>
            <person name="Plett J.M."/>
            <person name="Magnuson J."/>
            <person name="Spatafora J.W."/>
            <person name="Nagy L.G."/>
            <person name="Henrissat B."/>
            <person name="Grigoriev I.V."/>
            <person name="Yang Z.L."/>
            <person name="Xu J."/>
            <person name="Martin F.M."/>
        </authorList>
    </citation>
    <scope>NUCLEOTIDE SEQUENCE</scope>
    <source>
        <strain evidence="2">KKN 215</strain>
    </source>
</reference>
<sequence length="281" mass="32469">MTNSNSIVLYFKPHEDPSLEMPFAVRSYYGKDVWEKRITAFTHKASRYYRKVFEWVWFLVFVAAMIGVPIAINRVAYNLLPEDEDDRKDKDDKDDHHFFHRPAFDRVWKARLIAFSAWFVITCLCYIPIIVWKMHGKKVVNKMLKKWEEEDRAMRPNTEVPTWKMRTPGFLSNNIKLTLYVPQIPPPSSFHPASTLPPYIVNGPNDPHAAYYYQPNMGMAPASAPSYSQYYNAPPVNGGGFPAAPLTSVSGLPLFNDKDVKERGYAPNADLEKQQFENIRV</sequence>
<name>A0A8K0XK97_9AGAR</name>
<feature type="transmembrane region" description="Helical" evidence="1">
    <location>
        <begin position="112"/>
        <end position="132"/>
    </location>
</feature>
<dbReference type="EMBL" id="JAEVFJ010000054">
    <property type="protein sequence ID" value="KAH8080255.1"/>
    <property type="molecule type" value="Genomic_DNA"/>
</dbReference>
<dbReference type="Proteomes" id="UP000813824">
    <property type="component" value="Unassembled WGS sequence"/>
</dbReference>
<evidence type="ECO:0000313" key="2">
    <source>
        <dbReference type="EMBL" id="KAH8080255.1"/>
    </source>
</evidence>
<feature type="transmembrane region" description="Helical" evidence="1">
    <location>
        <begin position="52"/>
        <end position="72"/>
    </location>
</feature>
<keyword evidence="1" id="KW-0472">Membrane</keyword>
<keyword evidence="1" id="KW-1133">Transmembrane helix</keyword>
<gene>
    <name evidence="2" type="ORF">BXZ70DRAFT_1068434</name>
</gene>
<keyword evidence="1" id="KW-0812">Transmembrane</keyword>
<comment type="caution">
    <text evidence="2">The sequence shown here is derived from an EMBL/GenBank/DDBJ whole genome shotgun (WGS) entry which is preliminary data.</text>
</comment>
<accession>A0A8K0XK97</accession>
<keyword evidence="3" id="KW-1185">Reference proteome</keyword>
<protein>
    <submittedName>
        <fullName evidence="2">Uncharacterized protein</fullName>
    </submittedName>
</protein>